<evidence type="ECO:0000313" key="2">
    <source>
        <dbReference type="EMBL" id="MFB9201424.1"/>
    </source>
</evidence>
<feature type="region of interest" description="Disordered" evidence="1">
    <location>
        <begin position="380"/>
        <end position="419"/>
    </location>
</feature>
<evidence type="ECO:0000313" key="3">
    <source>
        <dbReference type="Proteomes" id="UP001589647"/>
    </source>
</evidence>
<feature type="region of interest" description="Disordered" evidence="1">
    <location>
        <begin position="188"/>
        <end position="361"/>
    </location>
</feature>
<feature type="compositionally biased region" description="Low complexity" evidence="1">
    <location>
        <begin position="236"/>
        <end position="247"/>
    </location>
</feature>
<dbReference type="EMBL" id="JBHMEI010000005">
    <property type="protein sequence ID" value="MFB9201424.1"/>
    <property type="molecule type" value="Genomic_DNA"/>
</dbReference>
<feature type="compositionally biased region" description="Gly residues" evidence="1">
    <location>
        <begin position="262"/>
        <end position="279"/>
    </location>
</feature>
<feature type="compositionally biased region" description="Gly residues" evidence="1">
    <location>
        <begin position="346"/>
        <end position="357"/>
    </location>
</feature>
<feature type="compositionally biased region" description="Acidic residues" evidence="1">
    <location>
        <begin position="221"/>
        <end position="235"/>
    </location>
</feature>
<dbReference type="RefSeq" id="WP_189649960.1">
    <property type="nucleotide sequence ID" value="NZ_BMRC01000011.1"/>
</dbReference>
<evidence type="ECO:0000256" key="1">
    <source>
        <dbReference type="SAM" id="MobiDB-lite"/>
    </source>
</evidence>
<comment type="caution">
    <text evidence="2">The sequence shown here is derived from an EMBL/GenBank/DDBJ whole genome shotgun (WGS) entry which is preliminary data.</text>
</comment>
<organism evidence="2 3">
    <name type="scientific">Nonomuraea spiralis</name>
    <dbReference type="NCBI Taxonomy" id="46182"/>
    <lineage>
        <taxon>Bacteria</taxon>
        <taxon>Bacillati</taxon>
        <taxon>Actinomycetota</taxon>
        <taxon>Actinomycetes</taxon>
        <taxon>Streptosporangiales</taxon>
        <taxon>Streptosporangiaceae</taxon>
        <taxon>Nonomuraea</taxon>
    </lineage>
</organism>
<protein>
    <submittedName>
        <fullName evidence="2">WXG100 family type VII secretion target</fullName>
    </submittedName>
</protein>
<reference evidence="2 3" key="1">
    <citation type="submission" date="2024-09" db="EMBL/GenBank/DDBJ databases">
        <authorList>
            <person name="Sun Q."/>
            <person name="Mori K."/>
        </authorList>
    </citation>
    <scope>NUCLEOTIDE SEQUENCE [LARGE SCALE GENOMIC DNA]</scope>
    <source>
        <strain evidence="2 3">CCM 3426</strain>
    </source>
</reference>
<feature type="compositionally biased region" description="Acidic residues" evidence="1">
    <location>
        <begin position="201"/>
        <end position="212"/>
    </location>
</feature>
<dbReference type="Proteomes" id="UP001589647">
    <property type="component" value="Unassembled WGS sequence"/>
</dbReference>
<sequence length="419" mass="43444">MAVDVSGDHTIRPSGGASFAVDDDGRSVDGIKKVITEIDVPSLQQAAASYLSAADRLTSMNEALVSGATAMAKIWEGPSSVESQQSLRTLHATIRELADKFRAVGRPLEALCTRLLAHRDFVEHKGQAWSDNDETWDDSIPGWYRTMNAGYEWGSSDELAGQHLRLLNNDLLKVYEQWPFSIHKVVPDLKEPTAPSPPVETPDDTGGDDIDPDSFTRPDDDFQGDDFDAVDDTSPDDTSTPDLPGDTLSSDGYPDGSTPDGSGTGTDPGGTYPGTGTPGGRDPDGADRAAYPGGGTGPDTGAGLPGTGGLPDTSGSTTLEDFQRPAGWNPNTSTSFPNGNIPPAGNGTGNGVGGTMTGVGALPLNARSASASGSGFPFMPMGGAGAAGEEEEKENSTWLHEDDDVWGNDAGDAVSGKIG</sequence>
<keyword evidence="3" id="KW-1185">Reference proteome</keyword>
<dbReference type="InterPro" id="IPR036689">
    <property type="entry name" value="ESAT-6-like_sf"/>
</dbReference>
<gene>
    <name evidence="2" type="ORF">ACFFV7_09500</name>
</gene>
<feature type="compositionally biased region" description="Polar residues" evidence="1">
    <location>
        <begin position="329"/>
        <end position="338"/>
    </location>
</feature>
<proteinExistence type="predicted"/>
<dbReference type="SUPFAM" id="SSF140453">
    <property type="entry name" value="EsxAB dimer-like"/>
    <property type="match status" value="1"/>
</dbReference>
<feature type="compositionally biased region" description="Gly residues" evidence="1">
    <location>
        <begin position="292"/>
        <end position="309"/>
    </location>
</feature>
<name>A0ABV5IA62_9ACTN</name>
<accession>A0ABV5IA62</accession>